<reference evidence="1 2" key="1">
    <citation type="journal article" date="2022" name="Nat. Plants">
        <title>Genomes of leafy and leafless Platanthera orchids illuminate the evolution of mycoheterotrophy.</title>
        <authorList>
            <person name="Li M.H."/>
            <person name="Liu K.W."/>
            <person name="Li Z."/>
            <person name="Lu H.C."/>
            <person name="Ye Q.L."/>
            <person name="Zhang D."/>
            <person name="Wang J.Y."/>
            <person name="Li Y.F."/>
            <person name="Zhong Z.M."/>
            <person name="Liu X."/>
            <person name="Yu X."/>
            <person name="Liu D.K."/>
            <person name="Tu X.D."/>
            <person name="Liu B."/>
            <person name="Hao Y."/>
            <person name="Liao X.Y."/>
            <person name="Jiang Y.T."/>
            <person name="Sun W.H."/>
            <person name="Chen J."/>
            <person name="Chen Y.Q."/>
            <person name="Ai Y."/>
            <person name="Zhai J.W."/>
            <person name="Wu S.S."/>
            <person name="Zhou Z."/>
            <person name="Hsiao Y.Y."/>
            <person name="Wu W.L."/>
            <person name="Chen Y.Y."/>
            <person name="Lin Y.F."/>
            <person name="Hsu J.L."/>
            <person name="Li C.Y."/>
            <person name="Wang Z.W."/>
            <person name="Zhao X."/>
            <person name="Zhong W.Y."/>
            <person name="Ma X.K."/>
            <person name="Ma L."/>
            <person name="Huang J."/>
            <person name="Chen G.Z."/>
            <person name="Huang M.Z."/>
            <person name="Huang L."/>
            <person name="Peng D.H."/>
            <person name="Luo Y.B."/>
            <person name="Zou S.Q."/>
            <person name="Chen S.P."/>
            <person name="Lan S."/>
            <person name="Tsai W.C."/>
            <person name="Van de Peer Y."/>
            <person name="Liu Z.J."/>
        </authorList>
    </citation>
    <scope>NUCLEOTIDE SEQUENCE [LARGE SCALE GENOMIC DNA]</scope>
    <source>
        <strain evidence="1">Lor287</strain>
    </source>
</reference>
<organism evidence="1 2">
    <name type="scientific">Platanthera zijinensis</name>
    <dbReference type="NCBI Taxonomy" id="2320716"/>
    <lineage>
        <taxon>Eukaryota</taxon>
        <taxon>Viridiplantae</taxon>
        <taxon>Streptophyta</taxon>
        <taxon>Embryophyta</taxon>
        <taxon>Tracheophyta</taxon>
        <taxon>Spermatophyta</taxon>
        <taxon>Magnoliopsida</taxon>
        <taxon>Liliopsida</taxon>
        <taxon>Asparagales</taxon>
        <taxon>Orchidaceae</taxon>
        <taxon>Orchidoideae</taxon>
        <taxon>Orchideae</taxon>
        <taxon>Orchidinae</taxon>
        <taxon>Platanthera</taxon>
    </lineage>
</organism>
<dbReference type="Gene3D" id="3.40.50.720">
    <property type="entry name" value="NAD(P)-binding Rossmann-like Domain"/>
    <property type="match status" value="1"/>
</dbReference>
<evidence type="ECO:0000313" key="1">
    <source>
        <dbReference type="EMBL" id="KAK8944408.1"/>
    </source>
</evidence>
<proteinExistence type="predicted"/>
<accession>A0AAP0G8L7</accession>
<gene>
    <name evidence="1" type="ORF">KSP39_PZI007995</name>
</gene>
<dbReference type="EMBL" id="JBBWWQ010000006">
    <property type="protein sequence ID" value="KAK8944408.1"/>
    <property type="molecule type" value="Genomic_DNA"/>
</dbReference>
<keyword evidence="2" id="KW-1185">Reference proteome</keyword>
<name>A0AAP0G8L7_9ASPA</name>
<sequence>MGASPTISKPAPSLDFDTSIFKKEKANLAGHKEFTVRGGRDLFCLLSDAFKGIKQIGVLG</sequence>
<comment type="caution">
    <text evidence="1">The sequence shown here is derived from an EMBL/GenBank/DDBJ whole genome shotgun (WGS) entry which is preliminary data.</text>
</comment>
<evidence type="ECO:0000313" key="2">
    <source>
        <dbReference type="Proteomes" id="UP001418222"/>
    </source>
</evidence>
<protein>
    <submittedName>
        <fullName evidence="1">Uncharacterized protein</fullName>
    </submittedName>
</protein>
<dbReference type="Proteomes" id="UP001418222">
    <property type="component" value="Unassembled WGS sequence"/>
</dbReference>
<dbReference type="AlphaFoldDB" id="A0AAP0G8L7"/>